<dbReference type="AlphaFoldDB" id="A0A818UR76"/>
<accession>A0A818UR76</accession>
<dbReference type="GO" id="GO:0006751">
    <property type="term" value="P:glutathione catabolic process"/>
    <property type="evidence" value="ECO:0007669"/>
    <property type="project" value="InterPro"/>
</dbReference>
<comment type="caution">
    <text evidence="3">The sequence shown here is derived from an EMBL/GenBank/DDBJ whole genome shotgun (WGS) entry which is preliminary data.</text>
</comment>
<proteinExistence type="predicted"/>
<name>A0A818UR76_9BILA</name>
<sequence>MLNCDEALKLLNGLNSNPMKRADIIEYVRVKGTIAVFAYGSLIWNPFEHVEQIISGCSLIGYTKGFLCQDFIYRGTTDCTGLTMGLKPCENSFVKGYLLMSGIHQAVPFIEAFVKRETPIDVDDTKMDIYTYDFLPVLMPDEKTVEWALTCLVKCHSQFCISIALSIEQQAEIIDRSYGINGTNFQYLHNTLNTYRKLALLDTFTEEMERLYTAVLLYRHRLVEQDRQWLDTFDQLPTKNERQLAIKSRKIKRIRMRPRKLLSRMYSVAPTTIPTYHRILSV</sequence>
<evidence type="ECO:0000313" key="4">
    <source>
        <dbReference type="Proteomes" id="UP000663836"/>
    </source>
</evidence>
<evidence type="ECO:0000313" key="3">
    <source>
        <dbReference type="EMBL" id="CAF3701983.1"/>
    </source>
</evidence>
<gene>
    <name evidence="3" type="ORF">JBS370_LOCUS9569</name>
    <name evidence="2" type="ORF">ZHD862_LOCUS16437</name>
</gene>
<protein>
    <recommendedName>
        <fullName evidence="5">Gamma-glutamylcyclotransferase</fullName>
    </recommendedName>
</protein>
<dbReference type="Pfam" id="PF04752">
    <property type="entry name" value="ChaC"/>
    <property type="match status" value="1"/>
</dbReference>
<reference evidence="3" key="1">
    <citation type="submission" date="2021-02" db="EMBL/GenBank/DDBJ databases">
        <authorList>
            <person name="Nowell W R."/>
        </authorList>
    </citation>
    <scope>NUCLEOTIDE SEQUENCE</scope>
</reference>
<organism evidence="3 4">
    <name type="scientific">Rotaria sordida</name>
    <dbReference type="NCBI Taxonomy" id="392033"/>
    <lineage>
        <taxon>Eukaryota</taxon>
        <taxon>Metazoa</taxon>
        <taxon>Spiralia</taxon>
        <taxon>Gnathifera</taxon>
        <taxon>Rotifera</taxon>
        <taxon>Eurotatoria</taxon>
        <taxon>Bdelloidea</taxon>
        <taxon>Philodinida</taxon>
        <taxon>Philodinidae</taxon>
        <taxon>Rotaria</taxon>
    </lineage>
</organism>
<keyword evidence="1" id="KW-0456">Lyase</keyword>
<dbReference type="Proteomes" id="UP000663836">
    <property type="component" value="Unassembled WGS sequence"/>
</dbReference>
<evidence type="ECO:0000313" key="2">
    <source>
        <dbReference type="EMBL" id="CAF1078109.1"/>
    </source>
</evidence>
<dbReference type="InterPro" id="IPR006840">
    <property type="entry name" value="ChaC"/>
</dbReference>
<dbReference type="EMBL" id="CAJNOT010000775">
    <property type="protein sequence ID" value="CAF1078109.1"/>
    <property type="molecule type" value="Genomic_DNA"/>
</dbReference>
<evidence type="ECO:0000256" key="1">
    <source>
        <dbReference type="ARBA" id="ARBA00023239"/>
    </source>
</evidence>
<evidence type="ECO:0008006" key="5">
    <source>
        <dbReference type="Google" id="ProtNLM"/>
    </source>
</evidence>
<dbReference type="Proteomes" id="UP000663864">
    <property type="component" value="Unassembled WGS sequence"/>
</dbReference>
<dbReference type="GO" id="GO:0061928">
    <property type="term" value="F:glutathione specific gamma-glutamylcyclotransferase activity"/>
    <property type="evidence" value="ECO:0007669"/>
    <property type="project" value="InterPro"/>
</dbReference>
<dbReference type="EMBL" id="CAJOBD010000655">
    <property type="protein sequence ID" value="CAF3701983.1"/>
    <property type="molecule type" value="Genomic_DNA"/>
</dbReference>